<keyword evidence="2" id="KW-1185">Reference proteome</keyword>
<gene>
    <name evidence="1" type="ORF">VP01_2954g4</name>
</gene>
<dbReference type="OrthoDB" id="18781at2759"/>
<proteinExistence type="predicted"/>
<dbReference type="VEuPathDB" id="FungiDB:VP01_2954g4"/>
<dbReference type="AlphaFoldDB" id="A0A0L6V1Q0"/>
<dbReference type="EMBL" id="LAVV01007895">
    <property type="protein sequence ID" value="KNZ54417.1"/>
    <property type="molecule type" value="Genomic_DNA"/>
</dbReference>
<reference evidence="1 2" key="1">
    <citation type="submission" date="2015-08" db="EMBL/GenBank/DDBJ databases">
        <title>Next Generation Sequencing and Analysis of the Genome of Puccinia sorghi L Schw, the Causal Agent of Maize Common Rust.</title>
        <authorList>
            <person name="Rochi L."/>
            <person name="Burguener G."/>
            <person name="Darino M."/>
            <person name="Turjanski A."/>
            <person name="Kreff E."/>
            <person name="Dieguez M.J."/>
            <person name="Sacco F."/>
        </authorList>
    </citation>
    <scope>NUCLEOTIDE SEQUENCE [LARGE SCALE GENOMIC DNA]</scope>
    <source>
        <strain evidence="1 2">RO10H11247</strain>
    </source>
</reference>
<dbReference type="Proteomes" id="UP000037035">
    <property type="component" value="Unassembled WGS sequence"/>
</dbReference>
<accession>A0A0L6V1Q0</accession>
<protein>
    <submittedName>
        <fullName evidence="1">Uncharacterized protein</fullName>
    </submittedName>
</protein>
<sequence>MIIGRLRRFLSHDHQPAGAHENSIDFCEDVKLLRTAHHVVWNPPLVDNRDPAQDRVSAIVETPLPDGAKGPDHRVLSDLQDMRVVDEGGAGRCSGGWATGDEGPGAVTTHERRLIEAEMFRGQLTGIIAMTAVELGLVLEAAP</sequence>
<comment type="caution">
    <text evidence="1">The sequence shown here is derived from an EMBL/GenBank/DDBJ whole genome shotgun (WGS) entry which is preliminary data.</text>
</comment>
<evidence type="ECO:0000313" key="1">
    <source>
        <dbReference type="EMBL" id="KNZ54417.1"/>
    </source>
</evidence>
<name>A0A0L6V1Q0_9BASI</name>
<organism evidence="1 2">
    <name type="scientific">Puccinia sorghi</name>
    <dbReference type="NCBI Taxonomy" id="27349"/>
    <lineage>
        <taxon>Eukaryota</taxon>
        <taxon>Fungi</taxon>
        <taxon>Dikarya</taxon>
        <taxon>Basidiomycota</taxon>
        <taxon>Pucciniomycotina</taxon>
        <taxon>Pucciniomycetes</taxon>
        <taxon>Pucciniales</taxon>
        <taxon>Pucciniaceae</taxon>
        <taxon>Puccinia</taxon>
    </lineage>
</organism>
<evidence type="ECO:0000313" key="2">
    <source>
        <dbReference type="Proteomes" id="UP000037035"/>
    </source>
</evidence>